<evidence type="ECO:0000313" key="1">
    <source>
        <dbReference type="EMBL" id="KGG20379.1"/>
    </source>
</evidence>
<evidence type="ECO:0000313" key="2">
    <source>
        <dbReference type="Proteomes" id="UP000030392"/>
    </source>
</evidence>
<gene>
    <name evidence="1" type="ORF">EV03_1341</name>
</gene>
<proteinExistence type="predicted"/>
<name>A0A0A2C6V2_PROMR</name>
<accession>A0A0A2C6V2</accession>
<protein>
    <submittedName>
        <fullName evidence="1">Uncharacterized protein</fullName>
    </submittedName>
</protein>
<dbReference type="AlphaFoldDB" id="A0A0A2C6V2"/>
<reference evidence="2" key="1">
    <citation type="journal article" date="2014" name="Sci. Data">
        <title>Genomes of diverse isolates of the marine cyanobacterium Prochlorococcus.</title>
        <authorList>
            <person name="Biller S."/>
            <person name="Berube P."/>
            <person name="Thompson J."/>
            <person name="Kelly L."/>
            <person name="Roggensack S."/>
            <person name="Awad L."/>
            <person name="Roache-Johnson K."/>
            <person name="Ding H."/>
            <person name="Giovannoni S.J."/>
            <person name="Moore L.R."/>
            <person name="Chisholm S.W."/>
        </authorList>
    </citation>
    <scope>NUCLEOTIDE SEQUENCE [LARGE SCALE GENOMIC DNA]</scope>
    <source>
        <strain evidence="2">PAC1</strain>
    </source>
</reference>
<organism evidence="1 2">
    <name type="scientific">Prochlorococcus marinus str. PAC1</name>
    <dbReference type="NCBI Taxonomy" id="59924"/>
    <lineage>
        <taxon>Bacteria</taxon>
        <taxon>Bacillati</taxon>
        <taxon>Cyanobacteriota</taxon>
        <taxon>Cyanophyceae</taxon>
        <taxon>Synechococcales</taxon>
        <taxon>Prochlorococcaceae</taxon>
        <taxon>Prochlorococcus</taxon>
    </lineage>
</organism>
<sequence>MCEELFCFLLSNQINKESASEEIPNDQKEANSSYAFIVERSKQFSNMYKFWEKRHEQEEGKVQCDAGHDSFAS</sequence>
<comment type="caution">
    <text evidence="1">The sequence shown here is derived from an EMBL/GenBank/DDBJ whole genome shotgun (WGS) entry which is preliminary data.</text>
</comment>
<dbReference type="Proteomes" id="UP000030392">
    <property type="component" value="Unassembled WGS sequence"/>
</dbReference>
<dbReference type="EMBL" id="JNAX01000012">
    <property type="protein sequence ID" value="KGG20379.1"/>
    <property type="molecule type" value="Genomic_DNA"/>
</dbReference>